<organism evidence="2 3">
    <name type="scientific">Candidatus Uhrbacteria bacterium CG10_big_fil_rev_8_21_14_0_10_48_16</name>
    <dbReference type="NCBI Taxonomy" id="1975038"/>
    <lineage>
        <taxon>Bacteria</taxon>
        <taxon>Candidatus Uhriibacteriota</taxon>
    </lineage>
</organism>
<dbReference type="EMBL" id="PFEU01000010">
    <property type="protein sequence ID" value="PJE76817.1"/>
    <property type="molecule type" value="Genomic_DNA"/>
</dbReference>
<dbReference type="GO" id="GO:0016020">
    <property type="term" value="C:membrane"/>
    <property type="evidence" value="ECO:0007669"/>
    <property type="project" value="InterPro"/>
</dbReference>
<dbReference type="AlphaFoldDB" id="A0A2M8LH99"/>
<dbReference type="Proteomes" id="UP000231436">
    <property type="component" value="Unassembled WGS sequence"/>
</dbReference>
<evidence type="ECO:0000313" key="2">
    <source>
        <dbReference type="EMBL" id="PJE76817.1"/>
    </source>
</evidence>
<sequence length="192" mass="21548">MMTRRTRLTILVLILLVFLLLVIWLLLFLFSKPKTTEPVEVVVEETQEDVIPDRPTISEKELETEREVRTTSADVVSLSKSFVTRYGSYSNEADFGNLTDVLPLMSASFASETEAFIQTAVAPEEYYGVTTSIITVTVDSQNTETGEAQVTIMTQREEAIGSTQNTSVKYQEVVLTFVMEDGAWKVDSANWQ</sequence>
<accession>A0A2M8LH99</accession>
<name>A0A2M8LH99_9BACT</name>
<protein>
    <recommendedName>
        <fullName evidence="1">Bacterial virulence protein VirB8 domain-containing protein</fullName>
    </recommendedName>
</protein>
<evidence type="ECO:0000313" key="3">
    <source>
        <dbReference type="Proteomes" id="UP000231436"/>
    </source>
</evidence>
<comment type="caution">
    <text evidence="2">The sequence shown here is derived from an EMBL/GenBank/DDBJ whole genome shotgun (WGS) entry which is preliminary data.</text>
</comment>
<dbReference type="Pfam" id="PF04335">
    <property type="entry name" value="VirB8"/>
    <property type="match status" value="1"/>
</dbReference>
<dbReference type="InterPro" id="IPR007430">
    <property type="entry name" value="VirB8"/>
</dbReference>
<proteinExistence type="predicted"/>
<evidence type="ECO:0000259" key="1">
    <source>
        <dbReference type="Pfam" id="PF04335"/>
    </source>
</evidence>
<feature type="domain" description="Bacterial virulence protein VirB8" evidence="1">
    <location>
        <begin position="4"/>
        <end position="177"/>
    </location>
</feature>
<reference evidence="3" key="1">
    <citation type="submission" date="2017-09" db="EMBL/GenBank/DDBJ databases">
        <title>Depth-based differentiation of microbial function through sediment-hosted aquifers and enrichment of novel symbionts in the deep terrestrial subsurface.</title>
        <authorList>
            <person name="Probst A.J."/>
            <person name="Ladd B."/>
            <person name="Jarett J.K."/>
            <person name="Geller-Mcgrath D.E."/>
            <person name="Sieber C.M.K."/>
            <person name="Emerson J.B."/>
            <person name="Anantharaman K."/>
            <person name="Thomas B.C."/>
            <person name="Malmstrom R."/>
            <person name="Stieglmeier M."/>
            <person name="Klingl A."/>
            <person name="Woyke T."/>
            <person name="Ryan C.M."/>
            <person name="Banfield J.F."/>
        </authorList>
    </citation>
    <scope>NUCLEOTIDE SEQUENCE [LARGE SCALE GENOMIC DNA]</scope>
</reference>
<gene>
    <name evidence="2" type="ORF">COV05_02510</name>
</gene>